<reference evidence="1" key="1">
    <citation type="submission" date="2023-05" db="EMBL/GenBank/DDBJ databases">
        <title>Nepenthes gracilis genome sequencing.</title>
        <authorList>
            <person name="Fukushima K."/>
        </authorList>
    </citation>
    <scope>NUCLEOTIDE SEQUENCE</scope>
    <source>
        <strain evidence="1">SING2019-196</strain>
    </source>
</reference>
<proteinExistence type="predicted"/>
<accession>A0AAD3SAK7</accession>
<sequence length="181" mass="20521">MASTAHYDPSAEDDPAYELWARLINKRGLSLHSRPIAPSLKQEPRVCMCPRDIDHISSLWDHWEINIGKIWGIALLRDHRVELQLSSFSKNYMDAKITYYGGNFLKITGIKLSLVQVGEARCGVFFVGLLLMKFSAGKRPLAVHCGHGISCKLIRIFLMNVSYEKSKWGIMFHADVQDTAE</sequence>
<gene>
    <name evidence="1" type="ORF">Nepgr_009468</name>
</gene>
<dbReference type="Proteomes" id="UP001279734">
    <property type="component" value="Unassembled WGS sequence"/>
</dbReference>
<evidence type="ECO:0000313" key="2">
    <source>
        <dbReference type="Proteomes" id="UP001279734"/>
    </source>
</evidence>
<evidence type="ECO:0000313" key="1">
    <source>
        <dbReference type="EMBL" id="GMH07628.1"/>
    </source>
</evidence>
<dbReference type="EMBL" id="BSYO01000007">
    <property type="protein sequence ID" value="GMH07628.1"/>
    <property type="molecule type" value="Genomic_DNA"/>
</dbReference>
<name>A0AAD3SAK7_NEPGR</name>
<keyword evidence="2" id="KW-1185">Reference proteome</keyword>
<comment type="caution">
    <text evidence="1">The sequence shown here is derived from an EMBL/GenBank/DDBJ whole genome shotgun (WGS) entry which is preliminary data.</text>
</comment>
<protein>
    <submittedName>
        <fullName evidence="1">Uncharacterized protein</fullName>
    </submittedName>
</protein>
<organism evidence="1 2">
    <name type="scientific">Nepenthes gracilis</name>
    <name type="common">Slender pitcher plant</name>
    <dbReference type="NCBI Taxonomy" id="150966"/>
    <lineage>
        <taxon>Eukaryota</taxon>
        <taxon>Viridiplantae</taxon>
        <taxon>Streptophyta</taxon>
        <taxon>Embryophyta</taxon>
        <taxon>Tracheophyta</taxon>
        <taxon>Spermatophyta</taxon>
        <taxon>Magnoliopsida</taxon>
        <taxon>eudicotyledons</taxon>
        <taxon>Gunneridae</taxon>
        <taxon>Pentapetalae</taxon>
        <taxon>Caryophyllales</taxon>
        <taxon>Nepenthaceae</taxon>
        <taxon>Nepenthes</taxon>
    </lineage>
</organism>
<dbReference type="AlphaFoldDB" id="A0AAD3SAK7"/>